<dbReference type="EMBL" id="BARV01016058">
    <property type="protein sequence ID" value="GAI22597.1"/>
    <property type="molecule type" value="Genomic_DNA"/>
</dbReference>
<sequence length="225" mass="24068">MEDYDSFFNVVPRGGQGSGVIFDKEGYILTNEHVIHQAKEINVVLPDGRELEGKLIGADPSVDLAVVKITAENLPLAKFGNSDKLRAGDFCIAIGNPFGLQNSLTFGVISATGRHIGTPPGKILENLIQTQAPINPGNSGGPLIDLEGEVVGINTAIIPYAQGIGFAIPINTAKEIINELITHGRVIRPWLGIYSLYLAPQVKERFNLGVESGCYIIEVVPQSPA</sequence>
<dbReference type="Gene3D" id="2.40.10.120">
    <property type="match status" value="1"/>
</dbReference>
<keyword evidence="1" id="KW-0645">Protease</keyword>
<proteinExistence type="predicted"/>
<dbReference type="InterPro" id="IPR009003">
    <property type="entry name" value="Peptidase_S1_PA"/>
</dbReference>
<dbReference type="GO" id="GO:0004252">
    <property type="term" value="F:serine-type endopeptidase activity"/>
    <property type="evidence" value="ECO:0007669"/>
    <property type="project" value="InterPro"/>
</dbReference>
<feature type="non-terminal residue" evidence="3">
    <location>
        <position position="225"/>
    </location>
</feature>
<dbReference type="GO" id="GO:0006508">
    <property type="term" value="P:proteolysis"/>
    <property type="evidence" value="ECO:0007669"/>
    <property type="project" value="UniProtKB-KW"/>
</dbReference>
<keyword evidence="2" id="KW-0378">Hydrolase</keyword>
<dbReference type="AlphaFoldDB" id="X1LTA7"/>
<name>X1LTA7_9ZZZZ</name>
<gene>
    <name evidence="3" type="ORF">S06H3_27649</name>
</gene>
<dbReference type="SUPFAM" id="SSF50156">
    <property type="entry name" value="PDZ domain-like"/>
    <property type="match status" value="1"/>
</dbReference>
<dbReference type="SUPFAM" id="SSF50494">
    <property type="entry name" value="Trypsin-like serine proteases"/>
    <property type="match status" value="1"/>
</dbReference>
<evidence type="ECO:0008006" key="4">
    <source>
        <dbReference type="Google" id="ProtNLM"/>
    </source>
</evidence>
<comment type="caution">
    <text evidence="3">The sequence shown here is derived from an EMBL/GenBank/DDBJ whole genome shotgun (WGS) entry which is preliminary data.</text>
</comment>
<dbReference type="InterPro" id="IPR001940">
    <property type="entry name" value="Peptidase_S1C"/>
</dbReference>
<dbReference type="PANTHER" id="PTHR43343">
    <property type="entry name" value="PEPTIDASE S12"/>
    <property type="match status" value="1"/>
</dbReference>
<protein>
    <recommendedName>
        <fullName evidence="4">PDZ domain-containing protein</fullName>
    </recommendedName>
</protein>
<evidence type="ECO:0000256" key="2">
    <source>
        <dbReference type="ARBA" id="ARBA00022801"/>
    </source>
</evidence>
<dbReference type="Gene3D" id="2.30.42.10">
    <property type="match status" value="1"/>
</dbReference>
<dbReference type="InterPro" id="IPR036034">
    <property type="entry name" value="PDZ_sf"/>
</dbReference>
<organism evidence="3">
    <name type="scientific">marine sediment metagenome</name>
    <dbReference type="NCBI Taxonomy" id="412755"/>
    <lineage>
        <taxon>unclassified sequences</taxon>
        <taxon>metagenomes</taxon>
        <taxon>ecological metagenomes</taxon>
    </lineage>
</organism>
<reference evidence="3" key="1">
    <citation type="journal article" date="2014" name="Front. Microbiol.">
        <title>High frequency of phylogenetically diverse reductive dehalogenase-homologous genes in deep subseafloor sedimentary metagenomes.</title>
        <authorList>
            <person name="Kawai M."/>
            <person name="Futagami T."/>
            <person name="Toyoda A."/>
            <person name="Takaki Y."/>
            <person name="Nishi S."/>
            <person name="Hori S."/>
            <person name="Arai W."/>
            <person name="Tsubouchi T."/>
            <person name="Morono Y."/>
            <person name="Uchiyama I."/>
            <person name="Ito T."/>
            <person name="Fujiyama A."/>
            <person name="Inagaki F."/>
            <person name="Takami H."/>
        </authorList>
    </citation>
    <scope>NUCLEOTIDE SEQUENCE</scope>
    <source>
        <strain evidence="3">Expedition CK06-06</strain>
    </source>
</reference>
<accession>X1LTA7</accession>
<evidence type="ECO:0000313" key="3">
    <source>
        <dbReference type="EMBL" id="GAI22597.1"/>
    </source>
</evidence>
<dbReference type="PRINTS" id="PR00834">
    <property type="entry name" value="PROTEASES2C"/>
</dbReference>
<dbReference type="Pfam" id="PF13365">
    <property type="entry name" value="Trypsin_2"/>
    <property type="match status" value="1"/>
</dbReference>
<dbReference type="PANTHER" id="PTHR43343:SF3">
    <property type="entry name" value="PROTEASE DO-LIKE 8, CHLOROPLASTIC"/>
    <property type="match status" value="1"/>
</dbReference>
<evidence type="ECO:0000256" key="1">
    <source>
        <dbReference type="ARBA" id="ARBA00022670"/>
    </source>
</evidence>
<dbReference type="InterPro" id="IPR051201">
    <property type="entry name" value="Chloro_Bact_Ser_Proteases"/>
</dbReference>